<gene>
    <name evidence="2" type="ORF">CLPUN_53360</name>
</gene>
<sequence>MIKSSTKNRKSNEEIIKMVQKGLGNILVIKIEELTEGFFNIAYLVELENGVNVILKIAPPSNSLIMTHENNIMYSEVTSMKIVKEITNCPVAKIIYYDNSHTVCDSDYFIMEKLEGKSFNSIIDTLSESKKDKIYYEIGMYNKQLNSIYGKKFGYFGQPTKQGGSWFEVFKSIVQDAIDDSKQLNIDLKISGEYIIKLLNRDKGYFEDVKISKLVHWDLWNGNVFVLNDKITGIIDFERCLWADELMEVGFRTYSYNRYFFQGYGIEGLDDRQKIRAKWYDVYLFLICCLEGKYRNYETMDTYNFGTDMLKKWITEFEERIQT</sequence>
<evidence type="ECO:0000259" key="1">
    <source>
        <dbReference type="Pfam" id="PF01636"/>
    </source>
</evidence>
<dbReference type="InterPro" id="IPR011009">
    <property type="entry name" value="Kinase-like_dom_sf"/>
</dbReference>
<dbReference type="STRING" id="29367.CLPUN_53360"/>
<feature type="domain" description="Aminoglycoside phosphotransferase" evidence="1">
    <location>
        <begin position="31"/>
        <end position="251"/>
    </location>
</feature>
<dbReference type="RefSeq" id="WP_242954261.1">
    <property type="nucleotide sequence ID" value="NZ_LZZM01000245.1"/>
</dbReference>
<dbReference type="Pfam" id="PF01636">
    <property type="entry name" value="APH"/>
    <property type="match status" value="1"/>
</dbReference>
<name>A0A1S8SXJ6_9CLOT</name>
<dbReference type="Gene3D" id="3.30.200.20">
    <property type="entry name" value="Phosphorylase Kinase, domain 1"/>
    <property type="match status" value="1"/>
</dbReference>
<dbReference type="InterPro" id="IPR051678">
    <property type="entry name" value="AGP_Transferase"/>
</dbReference>
<dbReference type="Proteomes" id="UP000190890">
    <property type="component" value="Unassembled WGS sequence"/>
</dbReference>
<keyword evidence="3" id="KW-1185">Reference proteome</keyword>
<dbReference type="PANTHER" id="PTHR21310">
    <property type="entry name" value="AMINOGLYCOSIDE PHOSPHOTRANSFERASE-RELATED-RELATED"/>
    <property type="match status" value="1"/>
</dbReference>
<proteinExistence type="predicted"/>
<protein>
    <submittedName>
        <fullName evidence="2">Phosphotransferase enzyme family protein</fullName>
    </submittedName>
</protein>
<dbReference type="GO" id="GO:0016740">
    <property type="term" value="F:transferase activity"/>
    <property type="evidence" value="ECO:0007669"/>
    <property type="project" value="UniProtKB-KW"/>
</dbReference>
<evidence type="ECO:0000313" key="2">
    <source>
        <dbReference type="EMBL" id="OOM70004.1"/>
    </source>
</evidence>
<organism evidence="2 3">
    <name type="scientific">Clostridium puniceum</name>
    <dbReference type="NCBI Taxonomy" id="29367"/>
    <lineage>
        <taxon>Bacteria</taxon>
        <taxon>Bacillati</taxon>
        <taxon>Bacillota</taxon>
        <taxon>Clostridia</taxon>
        <taxon>Eubacteriales</taxon>
        <taxon>Clostridiaceae</taxon>
        <taxon>Clostridium</taxon>
    </lineage>
</organism>
<evidence type="ECO:0000313" key="3">
    <source>
        <dbReference type="Proteomes" id="UP000190890"/>
    </source>
</evidence>
<comment type="caution">
    <text evidence="2">The sequence shown here is derived from an EMBL/GenBank/DDBJ whole genome shotgun (WGS) entry which is preliminary data.</text>
</comment>
<dbReference type="InterPro" id="IPR002575">
    <property type="entry name" value="Aminoglycoside_PTrfase"/>
</dbReference>
<dbReference type="PANTHER" id="PTHR21310:SF15">
    <property type="entry name" value="AMINOGLYCOSIDE PHOSPHOTRANSFERASE DOMAIN-CONTAINING PROTEIN"/>
    <property type="match status" value="1"/>
</dbReference>
<dbReference type="EMBL" id="LZZM01000245">
    <property type="protein sequence ID" value="OOM70004.1"/>
    <property type="molecule type" value="Genomic_DNA"/>
</dbReference>
<reference evidence="2 3" key="1">
    <citation type="submission" date="2016-05" db="EMBL/GenBank/DDBJ databases">
        <title>Microbial solvent formation.</title>
        <authorList>
            <person name="Poehlein A."/>
            <person name="Montoya Solano J.D."/>
            <person name="Flitsch S."/>
            <person name="Krabben P."/>
            <person name="Duerre P."/>
            <person name="Daniel R."/>
        </authorList>
    </citation>
    <scope>NUCLEOTIDE SEQUENCE [LARGE SCALE GENOMIC DNA]</scope>
    <source>
        <strain evidence="2 3">DSM 2619</strain>
    </source>
</reference>
<dbReference type="Gene3D" id="3.90.1200.10">
    <property type="match status" value="1"/>
</dbReference>
<accession>A0A1S8SXJ6</accession>
<dbReference type="AlphaFoldDB" id="A0A1S8SXJ6"/>
<keyword evidence="2" id="KW-0808">Transferase</keyword>
<dbReference type="SUPFAM" id="SSF56112">
    <property type="entry name" value="Protein kinase-like (PK-like)"/>
    <property type="match status" value="1"/>
</dbReference>